<proteinExistence type="inferred from homology"/>
<gene>
    <name evidence="9" type="ORF">EV214_11147</name>
</gene>
<evidence type="ECO:0000256" key="3">
    <source>
        <dbReference type="ARBA" id="ARBA00022692"/>
    </source>
</evidence>
<comment type="subcellular location">
    <subcellularLocation>
        <location evidence="1">Cell membrane</location>
        <topology evidence="1">Multi-pass membrane protein</topology>
    </subcellularLocation>
    <subcellularLocation>
        <location evidence="6">Membrane</location>
        <topology evidence="6">Multi-pass membrane protein</topology>
    </subcellularLocation>
</comment>
<keyword evidence="10" id="KW-1185">Reference proteome</keyword>
<keyword evidence="4 7" id="KW-1133">Transmembrane helix</keyword>
<evidence type="ECO:0000256" key="2">
    <source>
        <dbReference type="ARBA" id="ARBA00022475"/>
    </source>
</evidence>
<feature type="transmembrane region" description="Helical" evidence="7">
    <location>
        <begin position="22"/>
        <end position="44"/>
    </location>
</feature>
<keyword evidence="5 7" id="KW-0472">Membrane</keyword>
<dbReference type="EMBL" id="SLWV01000011">
    <property type="protein sequence ID" value="TCO74785.1"/>
    <property type="molecule type" value="Genomic_DNA"/>
</dbReference>
<dbReference type="Proteomes" id="UP000294919">
    <property type="component" value="Unassembled WGS sequence"/>
</dbReference>
<protein>
    <submittedName>
        <fullName evidence="9">MotA/TolQ/ExbB proton channel family protein</fullName>
    </submittedName>
</protein>
<name>A0A4R2L6F6_9FIRM</name>
<evidence type="ECO:0000256" key="4">
    <source>
        <dbReference type="ARBA" id="ARBA00022989"/>
    </source>
</evidence>
<comment type="caution">
    <text evidence="9">The sequence shown here is derived from an EMBL/GenBank/DDBJ whole genome shotgun (WGS) entry which is preliminary data.</text>
</comment>
<keyword evidence="6" id="KW-0813">Transport</keyword>
<evidence type="ECO:0000259" key="8">
    <source>
        <dbReference type="Pfam" id="PF01618"/>
    </source>
</evidence>
<evidence type="ECO:0000256" key="5">
    <source>
        <dbReference type="ARBA" id="ARBA00023136"/>
    </source>
</evidence>
<dbReference type="OrthoDB" id="418869at2"/>
<comment type="similarity">
    <text evidence="6">Belongs to the exbB/tolQ family.</text>
</comment>
<evidence type="ECO:0000256" key="1">
    <source>
        <dbReference type="ARBA" id="ARBA00004651"/>
    </source>
</evidence>
<dbReference type="InterPro" id="IPR002898">
    <property type="entry name" value="MotA_ExbB_proton_chnl"/>
</dbReference>
<accession>A0A4R2L6F6</accession>
<feature type="transmembrane region" description="Helical" evidence="7">
    <location>
        <begin position="170"/>
        <end position="192"/>
    </location>
</feature>
<feature type="transmembrane region" description="Helical" evidence="7">
    <location>
        <begin position="111"/>
        <end position="131"/>
    </location>
</feature>
<evidence type="ECO:0000313" key="10">
    <source>
        <dbReference type="Proteomes" id="UP000294919"/>
    </source>
</evidence>
<reference evidence="9 10" key="1">
    <citation type="submission" date="2019-03" db="EMBL/GenBank/DDBJ databases">
        <title>Genomic Encyclopedia of Type Strains, Phase IV (KMG-IV): sequencing the most valuable type-strain genomes for metagenomic binning, comparative biology and taxonomic classification.</title>
        <authorList>
            <person name="Goeker M."/>
        </authorList>
    </citation>
    <scope>NUCLEOTIDE SEQUENCE [LARGE SCALE GENOMIC DNA]</scope>
    <source>
        <strain evidence="9 10">DSM 102940</strain>
    </source>
</reference>
<keyword evidence="2" id="KW-1003">Cell membrane</keyword>
<dbReference type="Pfam" id="PF01618">
    <property type="entry name" value="MotA_ExbB"/>
    <property type="match status" value="1"/>
</dbReference>
<dbReference type="AlphaFoldDB" id="A0A4R2L6F6"/>
<keyword evidence="3 7" id="KW-0812">Transmembrane</keyword>
<feature type="domain" description="MotA/TolQ/ExbB proton channel" evidence="8">
    <location>
        <begin position="80"/>
        <end position="194"/>
    </location>
</feature>
<keyword evidence="6" id="KW-0653">Protein transport</keyword>
<evidence type="ECO:0000313" key="9">
    <source>
        <dbReference type="EMBL" id="TCO74785.1"/>
    </source>
</evidence>
<evidence type="ECO:0000256" key="6">
    <source>
        <dbReference type="RuleBase" id="RU004057"/>
    </source>
</evidence>
<dbReference type="GO" id="GO:0005886">
    <property type="term" value="C:plasma membrane"/>
    <property type="evidence" value="ECO:0007669"/>
    <property type="project" value="UniProtKB-SubCell"/>
</dbReference>
<organism evidence="9 10">
    <name type="scientific">Marinisporobacter balticus</name>
    <dbReference type="NCBI Taxonomy" id="2018667"/>
    <lineage>
        <taxon>Bacteria</taxon>
        <taxon>Bacillati</taxon>
        <taxon>Bacillota</taxon>
        <taxon>Clostridia</taxon>
        <taxon>Peptostreptococcales</taxon>
        <taxon>Thermotaleaceae</taxon>
        <taxon>Marinisporobacter</taxon>
    </lineage>
</organism>
<evidence type="ECO:0000256" key="7">
    <source>
        <dbReference type="SAM" id="Phobius"/>
    </source>
</evidence>
<sequence length="333" mass="37421">MQKFIFRGGITLFNVLGKLNPLAIVLIVAIIGVFMVGFVATVVIRKKYMNIREDLLDAQNRENSKYDYKVLNLIIEDYKRAAKGNQEVNTQAIIERNFNSELSRLNLGERFIKNAVSLMIILGLLGTFYGLTLSIGKLVEMLSASGNVDMLNSMESIVSGLMNSVKGMSVAFVTSLFGIAGSIIFTILNIIYDVETEREAVMIVLEEYLDNHVALAFSKEKKTEYELLDEALKGTFRELGGKMENSIKYVADGLGNQFTAATRDIGLSSKALLESVQLFDQSLKDFKENTRDFSEFNYQLRTNIERMNVGFADLTNDLKTYSKDLSKSYKTKE</sequence>
<dbReference type="GO" id="GO:0015031">
    <property type="term" value="P:protein transport"/>
    <property type="evidence" value="ECO:0007669"/>
    <property type="project" value="UniProtKB-KW"/>
</dbReference>